<dbReference type="OrthoDB" id="1402717at2"/>
<dbReference type="InterPro" id="IPR002155">
    <property type="entry name" value="Thiolase"/>
</dbReference>
<evidence type="ECO:0000256" key="4">
    <source>
        <dbReference type="ARBA" id="ARBA00023315"/>
    </source>
</evidence>
<dbReference type="Pfam" id="PF00108">
    <property type="entry name" value="Thiolase_N"/>
    <property type="match status" value="1"/>
</dbReference>
<dbReference type="PROSITE" id="PS00099">
    <property type="entry name" value="THIOLASE_3"/>
    <property type="match status" value="1"/>
</dbReference>
<dbReference type="InterPro" id="IPR020610">
    <property type="entry name" value="Thiolase_AS"/>
</dbReference>
<dbReference type="PIRSF" id="PIRSF000429">
    <property type="entry name" value="Ac-CoA_Ac_transf"/>
    <property type="match status" value="1"/>
</dbReference>
<dbReference type="InterPro" id="IPR020616">
    <property type="entry name" value="Thiolase_N"/>
</dbReference>
<keyword evidence="3 7" id="KW-0808">Transferase</keyword>
<feature type="active site" description="Acyl-thioester intermediate" evidence="6">
    <location>
        <position position="91"/>
    </location>
</feature>
<comment type="similarity">
    <text evidence="1 7">Belongs to the thiolase-like superfamily. Thiolase family.</text>
</comment>
<reference evidence="10 11" key="1">
    <citation type="submission" date="2014-09" db="EMBL/GenBank/DDBJ databases">
        <title>Genome sequence of Sinomonas sp. MUSC 117.</title>
        <authorList>
            <person name="Lee L.-H."/>
        </authorList>
    </citation>
    <scope>NUCLEOTIDE SEQUENCE [LARGE SCALE GENOMIC DNA]</scope>
    <source>
        <strain evidence="10 11">MUSC 117</strain>
    </source>
</reference>
<gene>
    <name evidence="10" type="ORF">LK10_15835</name>
</gene>
<evidence type="ECO:0000259" key="8">
    <source>
        <dbReference type="Pfam" id="PF00108"/>
    </source>
</evidence>
<evidence type="ECO:0000313" key="11">
    <source>
        <dbReference type="Proteomes" id="UP000030982"/>
    </source>
</evidence>
<evidence type="ECO:0000313" key="10">
    <source>
        <dbReference type="EMBL" id="KHL01360.1"/>
    </source>
</evidence>
<dbReference type="RefSeq" id="WP_043125678.1">
    <property type="nucleotide sequence ID" value="NZ_JTDL01000141.1"/>
</dbReference>
<dbReference type="STRING" id="1338436.LK10_15835"/>
<dbReference type="PANTHER" id="PTHR18919:SF107">
    <property type="entry name" value="ACETYL-COA ACETYLTRANSFERASE, CYTOSOLIC"/>
    <property type="match status" value="1"/>
</dbReference>
<accession>A0A0B2ADP0</accession>
<dbReference type="EC" id="2.3.1.9" evidence="2"/>
<feature type="domain" description="Thiolase N-terminal" evidence="8">
    <location>
        <begin position="9"/>
        <end position="270"/>
    </location>
</feature>
<dbReference type="EMBL" id="JTDL01000141">
    <property type="protein sequence ID" value="KHL01360.1"/>
    <property type="molecule type" value="Genomic_DNA"/>
</dbReference>
<dbReference type="CDD" id="cd00751">
    <property type="entry name" value="thiolase"/>
    <property type="match status" value="1"/>
</dbReference>
<comment type="caution">
    <text evidence="10">The sequence shown here is derived from an EMBL/GenBank/DDBJ whole genome shotgun (WGS) entry which is preliminary data.</text>
</comment>
<keyword evidence="4 7" id="KW-0012">Acyltransferase</keyword>
<evidence type="ECO:0000259" key="9">
    <source>
        <dbReference type="Pfam" id="PF02803"/>
    </source>
</evidence>
<evidence type="ECO:0000256" key="3">
    <source>
        <dbReference type="ARBA" id="ARBA00022679"/>
    </source>
</evidence>
<evidence type="ECO:0000256" key="5">
    <source>
        <dbReference type="ARBA" id="ARBA00040529"/>
    </source>
</evidence>
<name>A0A0B2ADP0_9MICC</name>
<protein>
    <recommendedName>
        <fullName evidence="5">Probable acetyl-CoA acetyltransferase</fullName>
        <ecNumber evidence="2">2.3.1.9</ecNumber>
    </recommendedName>
</protein>
<feature type="active site" description="Proton acceptor" evidence="6">
    <location>
        <position position="361"/>
    </location>
</feature>
<evidence type="ECO:0000256" key="6">
    <source>
        <dbReference type="PIRSR" id="PIRSR000429-1"/>
    </source>
</evidence>
<dbReference type="InterPro" id="IPR020617">
    <property type="entry name" value="Thiolase_C"/>
</dbReference>
<feature type="domain" description="Thiolase C-terminal" evidence="9">
    <location>
        <begin position="278"/>
        <end position="403"/>
    </location>
</feature>
<keyword evidence="11" id="KW-1185">Reference proteome</keyword>
<dbReference type="Gene3D" id="3.40.47.10">
    <property type="match status" value="2"/>
</dbReference>
<evidence type="ECO:0000256" key="1">
    <source>
        <dbReference type="ARBA" id="ARBA00010982"/>
    </source>
</evidence>
<dbReference type="FunFam" id="3.40.47.10:FF:000010">
    <property type="entry name" value="Acetyl-CoA acetyltransferase (Thiolase)"/>
    <property type="match status" value="1"/>
</dbReference>
<organism evidence="10 11">
    <name type="scientific">Sinomonas humi</name>
    <dbReference type="NCBI Taxonomy" id="1338436"/>
    <lineage>
        <taxon>Bacteria</taxon>
        <taxon>Bacillati</taxon>
        <taxon>Actinomycetota</taxon>
        <taxon>Actinomycetes</taxon>
        <taxon>Micrococcales</taxon>
        <taxon>Micrococcaceae</taxon>
        <taxon>Sinomonas</taxon>
    </lineage>
</organism>
<dbReference type="NCBIfam" id="NF004853">
    <property type="entry name" value="PRK06205.1"/>
    <property type="match status" value="1"/>
</dbReference>
<sequence length="405" mass="42689">MPGLRRAALVAPVRTAVGTFGGSLRDVPVEDLGATVVNAVVERSGIEPERIDDVVFAQSYANSEVPCVGRWLALHAGLPISVPGMQLDRRCGGGLQALITAAMMVQTGGADAVLAGGVESMSRIEYYSTATRWGARAGTVQLYDRLDRGRERSQPEARFGRISGMIETAENLAADYSIAREQADAFAARSHQRAAAAWSEGRFEDEVVPVKVPQRKGEPILFERDEGIRPDSTVETLAKLRTITPGGTVTAGNSSQQNDAASAMLVVAEDELDKLGLEPMGYLTGWAAAGCDPSRMGIGPVAAVERLASRRGTDAVTLLDSLDLVELNEAFAVQVLAVLQGWGWRDDERLNVNGSGISLGHPIGATGSRMVTTLLHELKRRGGGSGLATMCIGGGQGLAAIIEAA</sequence>
<dbReference type="AlphaFoldDB" id="A0A0B2ADP0"/>
<feature type="active site" description="Proton acceptor" evidence="6">
    <location>
        <position position="391"/>
    </location>
</feature>
<dbReference type="Pfam" id="PF02803">
    <property type="entry name" value="Thiolase_C"/>
    <property type="match status" value="1"/>
</dbReference>
<proteinExistence type="inferred from homology"/>
<dbReference type="NCBIfam" id="TIGR01930">
    <property type="entry name" value="AcCoA-C-Actrans"/>
    <property type="match status" value="1"/>
</dbReference>
<evidence type="ECO:0000256" key="7">
    <source>
        <dbReference type="RuleBase" id="RU003557"/>
    </source>
</evidence>
<dbReference type="Proteomes" id="UP000030982">
    <property type="component" value="Unassembled WGS sequence"/>
</dbReference>
<dbReference type="PANTHER" id="PTHR18919">
    <property type="entry name" value="ACETYL-COA C-ACYLTRANSFERASE"/>
    <property type="match status" value="1"/>
</dbReference>
<evidence type="ECO:0000256" key="2">
    <source>
        <dbReference type="ARBA" id="ARBA00012705"/>
    </source>
</evidence>
<dbReference type="SUPFAM" id="SSF53901">
    <property type="entry name" value="Thiolase-like"/>
    <property type="match status" value="2"/>
</dbReference>
<dbReference type="GO" id="GO:0003985">
    <property type="term" value="F:acetyl-CoA C-acetyltransferase activity"/>
    <property type="evidence" value="ECO:0007669"/>
    <property type="project" value="UniProtKB-EC"/>
</dbReference>
<dbReference type="InterPro" id="IPR016039">
    <property type="entry name" value="Thiolase-like"/>
</dbReference>